<gene>
    <name evidence="3" type="ORF">TWF696_007141</name>
</gene>
<dbReference type="AlphaFoldDB" id="A0AAV9UXM1"/>
<sequence length="177" mass="18982">MANPAPDIKLEKHQIPSSGLIPNTSPHGLPFTVYRSAFPASTSPNDVEKTLQRNGWEPSWRYSMYETSHFHSTTHEALVVIAGAAELLIGGDDNPSAVSVTVRRGDAMFMPVGVAHRLIKEVDDERFKMVGAYPDGAEAWDMCYGREGEGDVGSKVKAVAGKTVSDPILGGELGEGA</sequence>
<evidence type="ECO:0000259" key="2">
    <source>
        <dbReference type="Pfam" id="PF07883"/>
    </source>
</evidence>
<dbReference type="EMBL" id="JAVHNQ010000005">
    <property type="protein sequence ID" value="KAK6347061.1"/>
    <property type="molecule type" value="Genomic_DNA"/>
</dbReference>
<evidence type="ECO:0000313" key="3">
    <source>
        <dbReference type="EMBL" id="KAK6347061.1"/>
    </source>
</evidence>
<dbReference type="PANTHER" id="PTHR36448">
    <property type="entry name" value="BLR7373 PROTEIN"/>
    <property type="match status" value="1"/>
</dbReference>
<dbReference type="Gene3D" id="2.60.120.10">
    <property type="entry name" value="Jelly Rolls"/>
    <property type="match status" value="1"/>
</dbReference>
<reference evidence="3 4" key="1">
    <citation type="submission" date="2019-10" db="EMBL/GenBank/DDBJ databases">
        <authorList>
            <person name="Palmer J.M."/>
        </authorList>
    </citation>
    <scope>NUCLEOTIDE SEQUENCE [LARGE SCALE GENOMIC DNA]</scope>
    <source>
        <strain evidence="3 4">TWF696</strain>
    </source>
</reference>
<dbReference type="InterPro" id="IPR014710">
    <property type="entry name" value="RmlC-like_jellyroll"/>
</dbReference>
<evidence type="ECO:0000313" key="4">
    <source>
        <dbReference type="Proteomes" id="UP001375240"/>
    </source>
</evidence>
<protein>
    <recommendedName>
        <fullName evidence="2">Cupin type-2 domain-containing protein</fullName>
    </recommendedName>
</protein>
<dbReference type="InterPro" id="IPR013096">
    <property type="entry name" value="Cupin_2"/>
</dbReference>
<accession>A0AAV9UXM1</accession>
<dbReference type="PIRSF" id="PIRSF019307">
    <property type="entry name" value="UCP019307"/>
    <property type="match status" value="1"/>
</dbReference>
<organism evidence="3 4">
    <name type="scientific">Orbilia brochopaga</name>
    <dbReference type="NCBI Taxonomy" id="3140254"/>
    <lineage>
        <taxon>Eukaryota</taxon>
        <taxon>Fungi</taxon>
        <taxon>Dikarya</taxon>
        <taxon>Ascomycota</taxon>
        <taxon>Pezizomycotina</taxon>
        <taxon>Orbiliomycetes</taxon>
        <taxon>Orbiliales</taxon>
        <taxon>Orbiliaceae</taxon>
        <taxon>Orbilia</taxon>
    </lineage>
</organism>
<comment type="caution">
    <text evidence="3">The sequence shown here is derived from an EMBL/GenBank/DDBJ whole genome shotgun (WGS) entry which is preliminary data.</text>
</comment>
<feature type="domain" description="Cupin type-2" evidence="2">
    <location>
        <begin position="67"/>
        <end position="129"/>
    </location>
</feature>
<dbReference type="CDD" id="cd02219">
    <property type="entry name" value="cupin_YjlB-like"/>
    <property type="match status" value="1"/>
</dbReference>
<dbReference type="PANTHER" id="PTHR36448:SF3">
    <property type="entry name" value="CUPIN TYPE-2 DOMAIN-CONTAINING PROTEIN"/>
    <property type="match status" value="1"/>
</dbReference>
<keyword evidence="4" id="KW-1185">Reference proteome</keyword>
<feature type="region of interest" description="Disordered" evidence="1">
    <location>
        <begin position="1"/>
        <end position="23"/>
    </location>
</feature>
<dbReference type="InterPro" id="IPR047121">
    <property type="entry name" value="YjiB-like"/>
</dbReference>
<dbReference type="InterPro" id="IPR014500">
    <property type="entry name" value="UCP019307_cupin"/>
</dbReference>
<name>A0AAV9UXM1_9PEZI</name>
<evidence type="ECO:0000256" key="1">
    <source>
        <dbReference type="SAM" id="MobiDB-lite"/>
    </source>
</evidence>
<dbReference type="SUPFAM" id="SSF51182">
    <property type="entry name" value="RmlC-like cupins"/>
    <property type="match status" value="1"/>
</dbReference>
<dbReference type="InterPro" id="IPR011051">
    <property type="entry name" value="RmlC_Cupin_sf"/>
</dbReference>
<proteinExistence type="predicted"/>
<dbReference type="Pfam" id="PF07883">
    <property type="entry name" value="Cupin_2"/>
    <property type="match status" value="1"/>
</dbReference>
<dbReference type="Proteomes" id="UP001375240">
    <property type="component" value="Unassembled WGS sequence"/>
</dbReference>